<dbReference type="SMART" id="SM00320">
    <property type="entry name" value="WD40"/>
    <property type="match status" value="4"/>
</dbReference>
<evidence type="ECO:0000259" key="11">
    <source>
        <dbReference type="Pfam" id="PF21719"/>
    </source>
</evidence>
<dbReference type="InterPro" id="IPR049092">
    <property type="entry name" value="MIOS_a-sol"/>
</dbReference>
<keyword evidence="8" id="KW-0472">Membrane</keyword>
<evidence type="ECO:0000256" key="7">
    <source>
        <dbReference type="ARBA" id="ARBA00022833"/>
    </source>
</evidence>
<dbReference type="Pfam" id="PF21720">
    <property type="entry name" value="MIOS_WD40"/>
    <property type="match status" value="1"/>
</dbReference>
<dbReference type="PANTHER" id="PTHR16453:SF9">
    <property type="entry name" value="GATOR COMPLEX PROTEIN MIOS"/>
    <property type="match status" value="1"/>
</dbReference>
<dbReference type="OMA" id="YWIASYL"/>
<sequence length="836" mass="93466">MSGSKPEILWSPHHPDRYVICDSELGLYRIGPVGSAETKAGTLPLSEETAATLLAINSDTPYMKCVAWYPKHEPECLLAVGQANGRVVLTSLGQSHNSASWNPVDSNLLAAGLDKHRADFSVLIWDISSKFSPEASVAAEKIRLSSLDLDSSTVVTKPLYELGQNDACLSLCWLLRDPKLLLAGMHRNLAIFDLRNTSQKTFVNTKAIQGVTVDPHFHDRVASFFEGQVAIWDLRKFEKPVLTLTEQPKPLTKVAWCPTRTGLLATLTRDSNIIRLYDMQHTTPIGDETEPTIIERSVLPCENQIGSFAWHPSSQNRMVVVSATNRVMTDFTVFERISLAWSSTTSLMWACGRHLYNCVEDGTEGVESVIEKDIATNMRQRAQSSYGHDTVQVWRNHLLAGGNDLQLKSLWYDLFYILFWTMKWYLFYDINKNSLVYSGIKNIVKTSSGNEERCLSLRLCGWISRGPDIDVEVFLRSLEQEREWERAAAVALFNLDIRRAIQILNKGATAEKGDLNLNVVAMALSGYTDEKSSLWREMCSSLRLQLKNPYLCVMFAFLTSEPGAYDGVLYESSVAVRDRVAFACMFLSDAQLPRYVDKLTNEMKEAGNLEGILLTGLTKDGVDLMESYVGRTGDVQTASFCMLKGSPGDVLKDPRVQCWIENYRNLLDAWRFWHKRAEFDIHRGKLDPSSKPLAQVFVSCNFCGKSISYSCSALPHQGRGFSQYGVSGSPTKSKVTSCPGCRKPLPRCALCLMNMGTPVSNCPGTGKSDEKVDLTRENKLAQFNNWFTWCHNCRHGGHAGHMLSWFRDHTECPVSACTCKCMQLDTTGNLVPSDSS</sequence>
<organism evidence="12 13">
    <name type="scientific">Mola mola</name>
    <name type="common">Ocean sunfish</name>
    <name type="synonym">Tetraodon mola</name>
    <dbReference type="NCBI Taxonomy" id="94237"/>
    <lineage>
        <taxon>Eukaryota</taxon>
        <taxon>Metazoa</taxon>
        <taxon>Chordata</taxon>
        <taxon>Craniata</taxon>
        <taxon>Vertebrata</taxon>
        <taxon>Euteleostomi</taxon>
        <taxon>Actinopterygii</taxon>
        <taxon>Neopterygii</taxon>
        <taxon>Teleostei</taxon>
        <taxon>Neoteleostei</taxon>
        <taxon>Acanthomorphata</taxon>
        <taxon>Eupercaria</taxon>
        <taxon>Tetraodontiformes</taxon>
        <taxon>Molidae</taxon>
        <taxon>Mola</taxon>
    </lineage>
</organism>
<evidence type="ECO:0000256" key="9">
    <source>
        <dbReference type="ARBA" id="ARBA00023228"/>
    </source>
</evidence>
<evidence type="ECO:0000256" key="1">
    <source>
        <dbReference type="ARBA" id="ARBA00004656"/>
    </source>
</evidence>
<reference evidence="12" key="2">
    <citation type="submission" date="2025-09" db="UniProtKB">
        <authorList>
            <consortium name="Ensembl"/>
        </authorList>
    </citation>
    <scope>IDENTIFICATION</scope>
</reference>
<dbReference type="GO" id="GO:0005765">
    <property type="term" value="C:lysosomal membrane"/>
    <property type="evidence" value="ECO:0007669"/>
    <property type="project" value="UniProtKB-SubCell"/>
</dbReference>
<dbReference type="Gene3D" id="2.130.10.10">
    <property type="entry name" value="YVTN repeat-like/Quinoprotein amine dehydrogenase"/>
    <property type="match status" value="1"/>
</dbReference>
<comment type="subcellular location">
    <subcellularLocation>
        <location evidence="1">Lysosome membrane</location>
    </subcellularLocation>
</comment>
<evidence type="ECO:0000256" key="3">
    <source>
        <dbReference type="ARBA" id="ARBA00022574"/>
    </source>
</evidence>
<dbReference type="InterPro" id="IPR015943">
    <property type="entry name" value="WD40/YVTN_repeat-like_dom_sf"/>
</dbReference>
<dbReference type="PANTHER" id="PTHR16453">
    <property type="entry name" value="WD40 DOMAIN-CONTAINING PROTEIN MIO FAMILY MEMBER"/>
    <property type="match status" value="1"/>
</dbReference>
<reference evidence="12" key="1">
    <citation type="submission" date="2025-08" db="UniProtKB">
        <authorList>
            <consortium name="Ensembl"/>
        </authorList>
    </citation>
    <scope>IDENTIFICATION</scope>
</reference>
<proteinExistence type="inferred from homology"/>
<dbReference type="Pfam" id="PF17034">
    <property type="entry name" value="zinc_ribbon_16"/>
    <property type="match status" value="1"/>
</dbReference>
<dbReference type="GO" id="GO:1904263">
    <property type="term" value="P:positive regulation of TORC1 signaling"/>
    <property type="evidence" value="ECO:0007669"/>
    <property type="project" value="TreeGrafter"/>
</dbReference>
<keyword evidence="5" id="KW-0677">Repeat</keyword>
<dbReference type="GO" id="GO:0034198">
    <property type="term" value="P:cellular response to amino acid starvation"/>
    <property type="evidence" value="ECO:0007669"/>
    <property type="project" value="TreeGrafter"/>
</dbReference>
<keyword evidence="13" id="KW-1185">Reference proteome</keyword>
<evidence type="ECO:0000313" key="13">
    <source>
        <dbReference type="Proteomes" id="UP000261620"/>
    </source>
</evidence>
<dbReference type="CDD" id="cd16691">
    <property type="entry name" value="mRING-H2-C3H3C2_Mio"/>
    <property type="match status" value="1"/>
</dbReference>
<dbReference type="Ensembl" id="ENSMMOT00000003215.1">
    <property type="protein sequence ID" value="ENSMMOP00000003165.1"/>
    <property type="gene ID" value="ENSMMOG00000002534.1"/>
</dbReference>
<dbReference type="InterPro" id="IPR031488">
    <property type="entry name" value="Zn_ribbon_mio"/>
</dbReference>
<dbReference type="STRING" id="94237.ENSMMOP00000003165"/>
<feature type="domain" description="GATOR2 complex protein MIO zinc-ribbon like" evidence="10">
    <location>
        <begin position="700"/>
        <end position="822"/>
    </location>
</feature>
<comment type="similarity">
    <text evidence="2">Belongs to the WD repeat mio family.</text>
</comment>
<keyword evidence="7" id="KW-0862">Zinc</keyword>
<evidence type="ECO:0000256" key="4">
    <source>
        <dbReference type="ARBA" id="ARBA00022723"/>
    </source>
</evidence>
<evidence type="ECO:0000256" key="5">
    <source>
        <dbReference type="ARBA" id="ARBA00022737"/>
    </source>
</evidence>
<dbReference type="Pfam" id="PF21719">
    <property type="entry name" value="MIOS_a-sol"/>
    <property type="match status" value="1"/>
</dbReference>
<evidence type="ECO:0000259" key="10">
    <source>
        <dbReference type="Pfam" id="PF17034"/>
    </source>
</evidence>
<dbReference type="AlphaFoldDB" id="A0A3Q4AGC9"/>
<dbReference type="SUPFAM" id="SSF50978">
    <property type="entry name" value="WD40 repeat-like"/>
    <property type="match status" value="1"/>
</dbReference>
<feature type="domain" description="MIOS-like alpha-solenoid" evidence="11">
    <location>
        <begin position="451"/>
        <end position="586"/>
    </location>
</feature>
<dbReference type="FunFam" id="2.130.10.10:FF:000103">
    <property type="entry name" value="Meiosis regulator for oocyte development"/>
    <property type="match status" value="1"/>
</dbReference>
<keyword evidence="4" id="KW-0479">Metal-binding</keyword>
<protein>
    <submittedName>
        <fullName evidence="12">Uncharacterized protein</fullName>
    </submittedName>
</protein>
<keyword evidence="6" id="KW-0863">Zinc-finger</keyword>
<dbReference type="Proteomes" id="UP000261620">
    <property type="component" value="Unplaced"/>
</dbReference>
<evidence type="ECO:0000313" key="12">
    <source>
        <dbReference type="Ensembl" id="ENSMMOP00000003165.1"/>
    </source>
</evidence>
<evidence type="ECO:0000256" key="6">
    <source>
        <dbReference type="ARBA" id="ARBA00022771"/>
    </source>
</evidence>
<dbReference type="InterPro" id="IPR001680">
    <property type="entry name" value="WD40_rpt"/>
</dbReference>
<dbReference type="InterPro" id="IPR037593">
    <property type="entry name" value="MIOS/Sea4"/>
</dbReference>
<accession>A0A3Q4AGC9</accession>
<evidence type="ECO:0000256" key="2">
    <source>
        <dbReference type="ARBA" id="ARBA00009713"/>
    </source>
</evidence>
<dbReference type="GO" id="GO:0008270">
    <property type="term" value="F:zinc ion binding"/>
    <property type="evidence" value="ECO:0007669"/>
    <property type="project" value="UniProtKB-KW"/>
</dbReference>
<keyword evidence="9" id="KW-0458">Lysosome</keyword>
<name>A0A3Q4AGC9_MOLML</name>
<keyword evidence="3" id="KW-0853">WD repeat</keyword>
<dbReference type="InterPro" id="IPR036322">
    <property type="entry name" value="WD40_repeat_dom_sf"/>
</dbReference>
<evidence type="ECO:0000256" key="8">
    <source>
        <dbReference type="ARBA" id="ARBA00023136"/>
    </source>
</evidence>